<dbReference type="PROSITE" id="PS51686">
    <property type="entry name" value="SAM_MT_RSMB_NOP"/>
    <property type="match status" value="1"/>
</dbReference>
<keyword evidence="3 5" id="KW-0949">S-adenosyl-L-methionine</keyword>
<evidence type="ECO:0000256" key="1">
    <source>
        <dbReference type="ARBA" id="ARBA00022603"/>
    </source>
</evidence>
<keyword evidence="1 5" id="KW-0489">Methyltransferase</keyword>
<dbReference type="PANTHER" id="PTHR22807:SF53">
    <property type="entry name" value="RIBOSOMAL RNA SMALL SUBUNIT METHYLTRANSFERASE B-RELATED"/>
    <property type="match status" value="1"/>
</dbReference>
<keyword evidence="2 5" id="KW-0808">Transferase</keyword>
<dbReference type="SUPFAM" id="SSF53335">
    <property type="entry name" value="S-adenosyl-L-methionine-dependent methyltransferases"/>
    <property type="match status" value="1"/>
</dbReference>
<organism evidence="7 8">
    <name type="scientific">Phenylobacterium montanum</name>
    <dbReference type="NCBI Taxonomy" id="2823693"/>
    <lineage>
        <taxon>Bacteria</taxon>
        <taxon>Pseudomonadati</taxon>
        <taxon>Pseudomonadota</taxon>
        <taxon>Alphaproteobacteria</taxon>
        <taxon>Caulobacterales</taxon>
        <taxon>Caulobacteraceae</taxon>
        <taxon>Phenylobacterium</taxon>
    </lineage>
</organism>
<feature type="binding site" evidence="5">
    <location>
        <position position="304"/>
    </location>
    <ligand>
        <name>S-adenosyl-L-methionine</name>
        <dbReference type="ChEBI" id="CHEBI:59789"/>
    </ligand>
</feature>
<gene>
    <name evidence="7" type="ORF">KCG34_02690</name>
</gene>
<dbReference type="Pfam" id="PF01189">
    <property type="entry name" value="Methyltr_RsmB-F"/>
    <property type="match status" value="1"/>
</dbReference>
<keyword evidence="8" id="KW-1185">Reference proteome</keyword>
<dbReference type="PANTHER" id="PTHR22807">
    <property type="entry name" value="NOP2 YEAST -RELATED NOL1/NOP2/FMU SUN DOMAIN-CONTAINING"/>
    <property type="match status" value="1"/>
</dbReference>
<evidence type="ECO:0000256" key="2">
    <source>
        <dbReference type="ARBA" id="ARBA00022679"/>
    </source>
</evidence>
<protein>
    <submittedName>
        <fullName evidence="7">RsmB/NOP family class I SAM-dependent RNA methyltransferase</fullName>
    </submittedName>
</protein>
<dbReference type="Pfam" id="PF22458">
    <property type="entry name" value="RsmF-B_ferredox"/>
    <property type="match status" value="1"/>
</dbReference>
<comment type="caution">
    <text evidence="5">Lacks conserved residue(s) required for the propagation of feature annotation.</text>
</comment>
<evidence type="ECO:0000256" key="4">
    <source>
        <dbReference type="ARBA" id="ARBA00022884"/>
    </source>
</evidence>
<dbReference type="RefSeq" id="WP_211938865.1">
    <property type="nucleotide sequence ID" value="NZ_CP073078.1"/>
</dbReference>
<dbReference type="InterPro" id="IPR023267">
    <property type="entry name" value="RCMT"/>
</dbReference>
<name>A0A975IVI7_9CAUL</name>
<dbReference type="InterPro" id="IPR001678">
    <property type="entry name" value="MeTrfase_RsmB-F_NOP2_dom"/>
</dbReference>
<dbReference type="GO" id="GO:0008173">
    <property type="term" value="F:RNA methyltransferase activity"/>
    <property type="evidence" value="ECO:0007669"/>
    <property type="project" value="InterPro"/>
</dbReference>
<accession>A0A975IVI7</accession>
<dbReference type="KEGG" id="caul:KCG34_02690"/>
<evidence type="ECO:0000313" key="7">
    <source>
        <dbReference type="EMBL" id="QUD88815.1"/>
    </source>
</evidence>
<comment type="similarity">
    <text evidence="5">Belongs to the class I-like SAM-binding methyltransferase superfamily. RsmB/NOP family.</text>
</comment>
<dbReference type="GO" id="GO:0003723">
    <property type="term" value="F:RNA binding"/>
    <property type="evidence" value="ECO:0007669"/>
    <property type="project" value="UniProtKB-UniRule"/>
</dbReference>
<proteinExistence type="inferred from homology"/>
<keyword evidence="4 5" id="KW-0694">RNA-binding</keyword>
<feature type="active site" description="Nucleophile" evidence="5">
    <location>
        <position position="357"/>
    </location>
</feature>
<evidence type="ECO:0000256" key="5">
    <source>
        <dbReference type="PROSITE-ProRule" id="PRU01023"/>
    </source>
</evidence>
<dbReference type="InterPro" id="IPR054728">
    <property type="entry name" value="RsmB-like_ferredoxin"/>
</dbReference>
<dbReference type="Proteomes" id="UP000676409">
    <property type="component" value="Chromosome"/>
</dbReference>
<dbReference type="AlphaFoldDB" id="A0A975IVI7"/>
<dbReference type="InterPro" id="IPR029063">
    <property type="entry name" value="SAM-dependent_MTases_sf"/>
</dbReference>
<dbReference type="InterPro" id="IPR049560">
    <property type="entry name" value="MeTrfase_RsmB-F_NOP2_cat"/>
</dbReference>
<evidence type="ECO:0000256" key="3">
    <source>
        <dbReference type="ARBA" id="ARBA00022691"/>
    </source>
</evidence>
<reference evidence="7" key="1">
    <citation type="submission" date="2021-04" db="EMBL/GenBank/DDBJ databases">
        <title>The complete genome sequence of Caulobacter sp. S6.</title>
        <authorList>
            <person name="Tang Y."/>
            <person name="Ouyang W."/>
            <person name="Liu Q."/>
            <person name="Huang B."/>
            <person name="Guo Z."/>
            <person name="Lei P."/>
        </authorList>
    </citation>
    <scope>NUCLEOTIDE SEQUENCE</scope>
    <source>
        <strain evidence="7">S6</strain>
    </source>
</reference>
<evidence type="ECO:0000313" key="8">
    <source>
        <dbReference type="Proteomes" id="UP000676409"/>
    </source>
</evidence>
<dbReference type="Gene3D" id="3.40.50.150">
    <property type="entry name" value="Vaccinia Virus protein VP39"/>
    <property type="match status" value="1"/>
</dbReference>
<dbReference type="EMBL" id="CP073078">
    <property type="protein sequence ID" value="QUD88815.1"/>
    <property type="molecule type" value="Genomic_DNA"/>
</dbReference>
<sequence length="429" mass="45564">MRDGGRVAAAIAVIQDMDERHKPVKLALKAWGDASRFAGAKDRAFVSGLVLDALRRRRSLSARMGGEGPRAAVLGALAFSWNWPTARIAEAAAEAPHGPGALTPEEVASLGGAPSEVAATDYPDWLEPHLARVFGENRAAEAAALSARAPIDLRVNRLKTDPVRALKALEPLRARPTGLMADALRIEAPGPADRAPPVEAIPEFGKGWFEVQDLGSQVAAAAAGEIRGQQVLDLCAGGGGKTLALAAAMGNTGQLYAYDADGRRLADTVRRAERAGVRNLQVRTPLRPDPLADLPGKMDLVFVDAPCTGSGTWRRHPDAKWRLTPAQLEKRMAEQDAVLEEAAKYVKPGGRIVYVTCSLLAEEDEDRVAAFLQGHPGFVTIDALEQIAASGQADIAALAERRTGGHFLRLTPLSASTDGFFVAVLRRAA</sequence>
<feature type="domain" description="SAM-dependent MTase RsmB/NOP-type" evidence="6">
    <location>
        <begin position="141"/>
        <end position="428"/>
    </location>
</feature>
<evidence type="ECO:0000259" key="6">
    <source>
        <dbReference type="PROSITE" id="PS51686"/>
    </source>
</evidence>
<dbReference type="GO" id="GO:0001510">
    <property type="term" value="P:RNA methylation"/>
    <property type="evidence" value="ECO:0007669"/>
    <property type="project" value="InterPro"/>
</dbReference>
<feature type="binding site" evidence="5">
    <location>
        <position position="259"/>
    </location>
    <ligand>
        <name>S-adenosyl-L-methionine</name>
        <dbReference type="ChEBI" id="CHEBI:59789"/>
    </ligand>
</feature>
<dbReference type="CDD" id="cd02440">
    <property type="entry name" value="AdoMet_MTases"/>
    <property type="match status" value="1"/>
</dbReference>
<dbReference type="PRINTS" id="PR02008">
    <property type="entry name" value="RCMTFAMILY"/>
</dbReference>